<protein>
    <recommendedName>
        <fullName evidence="8">Inner centromere protein ARK-binding domain-containing protein</fullName>
    </recommendedName>
</protein>
<organism evidence="9 10">
    <name type="scientific">Dekkera bruxellensis</name>
    <name type="common">Brettanomyces custersii</name>
    <dbReference type="NCBI Taxonomy" id="5007"/>
    <lineage>
        <taxon>Eukaryota</taxon>
        <taxon>Fungi</taxon>
        <taxon>Dikarya</taxon>
        <taxon>Ascomycota</taxon>
        <taxon>Saccharomycotina</taxon>
        <taxon>Pichiomycetes</taxon>
        <taxon>Pichiales</taxon>
        <taxon>Pichiaceae</taxon>
        <taxon>Brettanomyces</taxon>
    </lineage>
</organism>
<proteinExistence type="inferred from homology"/>
<feature type="compositionally biased region" description="Polar residues" evidence="7">
    <location>
        <begin position="474"/>
        <end position="484"/>
    </location>
</feature>
<evidence type="ECO:0000313" key="9">
    <source>
        <dbReference type="EMBL" id="QOU20310.1"/>
    </source>
</evidence>
<feature type="region of interest" description="Disordered" evidence="7">
    <location>
        <begin position="420"/>
        <end position="507"/>
    </location>
</feature>
<keyword evidence="4" id="KW-0963">Cytoplasm</keyword>
<comment type="subcellular location">
    <subcellularLocation>
        <location evidence="2">Cytoplasm</location>
        <location evidence="2">Cytoskeleton</location>
        <location evidence="2">Spindle</location>
    </subcellularLocation>
    <subcellularLocation>
        <location evidence="1">Nucleus</location>
    </subcellularLocation>
</comment>
<reference evidence="9" key="1">
    <citation type="submission" date="2020-10" db="EMBL/GenBank/DDBJ databases">
        <authorList>
            <person name="Palmer J.M."/>
        </authorList>
    </citation>
    <scope>NUCLEOTIDE SEQUENCE</scope>
    <source>
        <strain evidence="9">UCD 2041</strain>
    </source>
</reference>
<evidence type="ECO:0000313" key="10">
    <source>
        <dbReference type="Proteomes" id="UP000663131"/>
    </source>
</evidence>
<feature type="region of interest" description="Disordered" evidence="7">
    <location>
        <begin position="567"/>
        <end position="666"/>
    </location>
</feature>
<dbReference type="InterPro" id="IPR005635">
    <property type="entry name" value="Inner_centromere_prot_ARK-bd"/>
</dbReference>
<dbReference type="EMBL" id="CP063135">
    <property type="protein sequence ID" value="QOU20310.1"/>
    <property type="molecule type" value="Genomic_DNA"/>
</dbReference>
<comment type="similarity">
    <text evidence="3">Belongs to the INCENP family.</text>
</comment>
<feature type="compositionally biased region" description="Basic and acidic residues" evidence="7">
    <location>
        <begin position="340"/>
        <end position="358"/>
    </location>
</feature>
<evidence type="ECO:0000259" key="8">
    <source>
        <dbReference type="Pfam" id="PF03941"/>
    </source>
</evidence>
<evidence type="ECO:0000256" key="2">
    <source>
        <dbReference type="ARBA" id="ARBA00004186"/>
    </source>
</evidence>
<sequence length="904" mass="102860">MWGLKLPSALKQAETKKVPSSSIPGFSKWFAKEMYTETELMKVAVDRVGRCFGEQNEWINQVMEDFSILEKMKDETRRVDFKDDAQKEAKRAQKQDIEHKKRRDNVQDKIRKVTNNIKAQLNSQTHTNSATADKSTYRKGNNVKETNAVSREGVETSGKALEKQKDDETQEKHDDTGKKETPSLEKPMETDSKPSETVFKPMEMKSKPLKTEITTNKAAASAGPIKLEDELSREIKKEERSSGSLEEFTSSSISSLHAAPTSSSPKQASARSSFGSGGSNRASSATGATTTKEDKDAVFSEEKGTTRHASDKIQEVESDSSFEAISKNIRQSFAVGKTHKNAEKEKMQDTETERRRQKALKESEWERKLFQEEDKRDREQIKEISHLIEEDSDDLLLSDLDDDVALGKLEKIELSDIRIPLKSADEGTSIPKAPKKGVTPLNSRSPIKFAEMPSRSPLKVRSVKRKSSRKTINGKKSTGTPFSRSSRKRSTAITSPASFSAKKRRVSSINKRATATFGRSMIDRAGPSPFVDEDPAVLRSENRSGEKKKFVLGVPPAVFVPEGVRADNEEPTIRIERSRLTIRSKRLAERKSAMRENVSGGINEKNGREGEEGRDEKEERNDRDKREEREEINDRDEKEGIHEKEEIHEMDKRNRINPENRERNDPIIEQMKQNENLSPVRKPQFQKHVYSSKRKKKELLQMENEQIQKMQSRKIPLTEQSLRPPTLDIGSSSTKSTENSFKKKKEMLLHLHMEQKLRRERHIVAGKNKNAAFKSTERSFLANIAVGDSRMNSKMDQKSYEKDILGKIKVEPIEDPNLVPVVDDTSRLSTQYVAQWASASNLKTQLMKQSKINPTRIFGQVSKVDCNEIFGKRYYGSLNVKWQGDDGLSVREMDAYDRRMGWKQ</sequence>
<accession>A0A871RDY7</accession>
<dbReference type="Proteomes" id="UP000663131">
    <property type="component" value="Chromosome 7"/>
</dbReference>
<evidence type="ECO:0000256" key="3">
    <source>
        <dbReference type="ARBA" id="ARBA00010042"/>
    </source>
</evidence>
<feature type="compositionally biased region" description="Basic and acidic residues" evidence="7">
    <location>
        <begin position="160"/>
        <end position="194"/>
    </location>
</feature>
<evidence type="ECO:0000256" key="5">
    <source>
        <dbReference type="ARBA" id="ARBA00023212"/>
    </source>
</evidence>
<dbReference type="Gene3D" id="6.10.250.2990">
    <property type="match status" value="1"/>
</dbReference>
<evidence type="ECO:0000256" key="6">
    <source>
        <dbReference type="ARBA" id="ARBA00023242"/>
    </source>
</evidence>
<feature type="region of interest" description="Disordered" evidence="7">
    <location>
        <begin position="722"/>
        <end position="741"/>
    </location>
</feature>
<dbReference type="GO" id="GO:0005634">
    <property type="term" value="C:nucleus"/>
    <property type="evidence" value="ECO:0007669"/>
    <property type="project" value="UniProtKB-SubCell"/>
</dbReference>
<evidence type="ECO:0000256" key="1">
    <source>
        <dbReference type="ARBA" id="ARBA00004123"/>
    </source>
</evidence>
<feature type="compositionally biased region" description="Low complexity" evidence="7">
    <location>
        <begin position="262"/>
        <end position="290"/>
    </location>
</feature>
<feature type="compositionally biased region" description="Polar residues" evidence="7">
    <location>
        <begin position="113"/>
        <end position="134"/>
    </location>
</feature>
<feature type="compositionally biased region" description="Basic and acidic residues" evidence="7">
    <location>
        <begin position="80"/>
        <end position="111"/>
    </location>
</feature>
<dbReference type="GeneID" id="64576887"/>
<dbReference type="AlphaFoldDB" id="A0A871RDY7"/>
<evidence type="ECO:0000256" key="4">
    <source>
        <dbReference type="ARBA" id="ARBA00022490"/>
    </source>
</evidence>
<dbReference type="KEGG" id="bbrx:BRETT_004964"/>
<dbReference type="GO" id="GO:0005819">
    <property type="term" value="C:spindle"/>
    <property type="evidence" value="ECO:0007669"/>
    <property type="project" value="UniProtKB-SubCell"/>
</dbReference>
<evidence type="ECO:0000256" key="7">
    <source>
        <dbReference type="SAM" id="MobiDB-lite"/>
    </source>
</evidence>
<feature type="compositionally biased region" description="Basic and acidic residues" evidence="7">
    <location>
        <begin position="635"/>
        <end position="666"/>
    </location>
</feature>
<keyword evidence="5" id="KW-0206">Cytoskeleton</keyword>
<dbReference type="Pfam" id="PF03941">
    <property type="entry name" value="INCENP_ARK-bind"/>
    <property type="match status" value="1"/>
</dbReference>
<feature type="compositionally biased region" description="Basic and acidic residues" evidence="7">
    <location>
        <begin position="605"/>
        <end position="629"/>
    </location>
</feature>
<feature type="domain" description="Inner centromere protein ARK-binding" evidence="8">
    <location>
        <begin position="829"/>
        <end position="870"/>
    </location>
</feature>
<feature type="compositionally biased region" description="Polar residues" evidence="7">
    <location>
        <begin position="722"/>
        <end position="739"/>
    </location>
</feature>
<keyword evidence="6" id="KW-0539">Nucleus</keyword>
<feature type="compositionally biased region" description="Low complexity" evidence="7">
    <location>
        <begin position="242"/>
        <end position="255"/>
    </location>
</feature>
<name>A0A871RDY7_DEKBR</name>
<feature type="compositionally biased region" description="Basic and acidic residues" evidence="7">
    <location>
        <begin position="567"/>
        <end position="579"/>
    </location>
</feature>
<gene>
    <name evidence="9" type="ORF">BRETT_004964</name>
</gene>
<feature type="region of interest" description="Disordered" evidence="7">
    <location>
        <begin position="80"/>
        <end position="321"/>
    </location>
</feature>
<feature type="region of interest" description="Disordered" evidence="7">
    <location>
        <begin position="333"/>
        <end position="358"/>
    </location>
</feature>
<feature type="compositionally biased region" description="Basic and acidic residues" evidence="7">
    <location>
        <begin position="226"/>
        <end position="241"/>
    </location>
</feature>
<dbReference type="RefSeq" id="XP_041136803.1">
    <property type="nucleotide sequence ID" value="XM_041283451.1"/>
</dbReference>
<feature type="compositionally biased region" description="Basic and acidic residues" evidence="7">
    <location>
        <begin position="291"/>
        <end position="315"/>
    </location>
</feature>
<dbReference type="OrthoDB" id="3990851at2759"/>
<reference evidence="9" key="2">
    <citation type="journal article" name="BMC Genomics">
        <title>New genome assemblies reveal patterns of domestication and adaptation across Brettanomyces (Dekkera) species.</title>
        <authorList>
            <person name="Roach M.J."/>
            <person name="Borneman A.R."/>
        </authorList>
    </citation>
    <scope>NUCLEOTIDE SEQUENCE</scope>
    <source>
        <strain evidence="9">UCD 2041</strain>
    </source>
</reference>
<feature type="compositionally biased region" description="Basic residues" evidence="7">
    <location>
        <begin position="461"/>
        <end position="473"/>
    </location>
</feature>